<dbReference type="OMA" id="YGQDARK"/>
<evidence type="ECO:0000313" key="2">
    <source>
        <dbReference type="EMBL" id="KDO18460.1"/>
    </source>
</evidence>
<dbReference type="InterPro" id="IPR036514">
    <property type="entry name" value="SGNH_hydro_sf"/>
</dbReference>
<protein>
    <recommendedName>
        <fullName evidence="1">SGNH hydrolase-type esterase domain-containing protein</fullName>
    </recommendedName>
</protein>
<dbReference type="InterPro" id="IPR045136">
    <property type="entry name" value="Iah1-like"/>
</dbReference>
<dbReference type="RefSeq" id="XP_012210838.1">
    <property type="nucleotide sequence ID" value="XM_012355448.1"/>
</dbReference>
<evidence type="ECO:0000313" key="3">
    <source>
        <dbReference type="Proteomes" id="UP000030745"/>
    </source>
</evidence>
<dbReference type="Gene3D" id="3.40.50.1110">
    <property type="entry name" value="SGNH hydrolase"/>
    <property type="match status" value="1"/>
</dbReference>
<dbReference type="VEuPathDB" id="FungiDB:SPRG_15169"/>
<dbReference type="PANTHER" id="PTHR14209:SF19">
    <property type="entry name" value="ISOAMYL ACETATE-HYDROLYZING ESTERASE 1 HOMOLOG"/>
    <property type="match status" value="1"/>
</dbReference>
<dbReference type="CDD" id="cd01838">
    <property type="entry name" value="Isoamyl_acetate_hydrolase_like"/>
    <property type="match status" value="1"/>
</dbReference>
<name>A0A067BNX5_SAPPC</name>
<keyword evidence="3" id="KW-1185">Reference proteome</keyword>
<dbReference type="OrthoDB" id="671439at2759"/>
<dbReference type="GeneID" id="24136929"/>
<reference evidence="2 3" key="1">
    <citation type="journal article" date="2013" name="PLoS Genet.">
        <title>Distinctive expansion of potential virulence genes in the genome of the oomycete fish pathogen Saprolegnia parasitica.</title>
        <authorList>
            <person name="Jiang R.H."/>
            <person name="de Bruijn I."/>
            <person name="Haas B.J."/>
            <person name="Belmonte R."/>
            <person name="Lobach L."/>
            <person name="Christie J."/>
            <person name="van den Ackerveken G."/>
            <person name="Bottin A."/>
            <person name="Bulone V."/>
            <person name="Diaz-Moreno S.M."/>
            <person name="Dumas B."/>
            <person name="Fan L."/>
            <person name="Gaulin E."/>
            <person name="Govers F."/>
            <person name="Grenville-Briggs L.J."/>
            <person name="Horner N.R."/>
            <person name="Levin J.Z."/>
            <person name="Mammella M."/>
            <person name="Meijer H.J."/>
            <person name="Morris P."/>
            <person name="Nusbaum C."/>
            <person name="Oome S."/>
            <person name="Phillips A.J."/>
            <person name="van Rooyen D."/>
            <person name="Rzeszutek E."/>
            <person name="Saraiva M."/>
            <person name="Secombes C.J."/>
            <person name="Seidl M.F."/>
            <person name="Snel B."/>
            <person name="Stassen J.H."/>
            <person name="Sykes S."/>
            <person name="Tripathy S."/>
            <person name="van den Berg H."/>
            <person name="Vega-Arreguin J.C."/>
            <person name="Wawra S."/>
            <person name="Young S.K."/>
            <person name="Zeng Q."/>
            <person name="Dieguez-Uribeondo J."/>
            <person name="Russ C."/>
            <person name="Tyler B.M."/>
            <person name="van West P."/>
        </authorList>
    </citation>
    <scope>NUCLEOTIDE SEQUENCE [LARGE SCALE GENOMIC DNA]</scope>
    <source>
        <strain evidence="2 3">CBS 223.65</strain>
    </source>
</reference>
<dbReference type="Proteomes" id="UP000030745">
    <property type="component" value="Unassembled WGS sequence"/>
</dbReference>
<accession>A0A067BNX5</accession>
<evidence type="ECO:0000259" key="1">
    <source>
        <dbReference type="Pfam" id="PF13472"/>
    </source>
</evidence>
<dbReference type="AlphaFoldDB" id="A0A067BNX5"/>
<dbReference type="PANTHER" id="PTHR14209">
    <property type="entry name" value="ISOAMYL ACETATE-HYDROLYZING ESTERASE 1"/>
    <property type="match status" value="1"/>
</dbReference>
<dbReference type="STRING" id="695850.A0A067BNX5"/>
<dbReference type="Pfam" id="PF13472">
    <property type="entry name" value="Lipase_GDSL_2"/>
    <property type="match status" value="1"/>
</dbReference>
<organism evidence="2 3">
    <name type="scientific">Saprolegnia parasitica (strain CBS 223.65)</name>
    <dbReference type="NCBI Taxonomy" id="695850"/>
    <lineage>
        <taxon>Eukaryota</taxon>
        <taxon>Sar</taxon>
        <taxon>Stramenopiles</taxon>
        <taxon>Oomycota</taxon>
        <taxon>Saprolegniomycetes</taxon>
        <taxon>Saprolegniales</taxon>
        <taxon>Saprolegniaceae</taxon>
        <taxon>Saprolegnia</taxon>
    </lineage>
</organism>
<dbReference type="InterPro" id="IPR013830">
    <property type="entry name" value="SGNH_hydro"/>
</dbReference>
<proteinExistence type="predicted"/>
<sequence length="211" mass="22882">MSTRTPAIVVIGDSITQQGAIASANGFVSLLCQDYVRKADIINRGCSGWTTRTWLPKLELLLTEWAHQAPALVVIFLGANDAALPHARDAHKHVPLDEYAANLATVVDTLRAASPNSCFLLITPAAIEDAKYASRSNVEAGKYADACIAVGHRKGVPVLDVWRPMQGRPELLRDGLHLSVEGNTSLYRWLTTTIAEQFPALTPDALPTVFQ</sequence>
<dbReference type="SUPFAM" id="SSF52266">
    <property type="entry name" value="SGNH hydrolase"/>
    <property type="match status" value="1"/>
</dbReference>
<gene>
    <name evidence="2" type="ORF">SPRG_15169</name>
</gene>
<dbReference type="KEGG" id="spar:SPRG_15169"/>
<feature type="domain" description="SGNH hydrolase-type esterase" evidence="1">
    <location>
        <begin position="10"/>
        <end position="183"/>
    </location>
</feature>
<dbReference type="EMBL" id="KK583433">
    <property type="protein sequence ID" value="KDO18460.1"/>
    <property type="molecule type" value="Genomic_DNA"/>
</dbReference>